<accession>A0AAV7JS26</accession>
<dbReference type="PANTHER" id="PTHR46114">
    <property type="entry name" value="APPLE DOMAIN-CONTAINING PROTEIN"/>
    <property type="match status" value="1"/>
</dbReference>
<sequence>MSFEEHMIHIGIHSPTDMKNISGASEFRPILEYTGFADFNTTIGFPPLALVFELEDISLNTDSPLIVSETTCSTFRWGAHSGFEPSLNDSDILHEAEVNSSDRDFEDTSSMVPQRFDQLELNDLISDLDLSKESSEVLASRLNDKNLLHPGTKITYYRNREQSLLPYFSNDNSLVWCNDVGGLLGEMGVQEYRPNEWRLLIDSSTRSLKCVLLHNGNKYASIPIGHSTSMKEVYESIKLVLEKLKYHVHQWVICVDLKMVNFLLGQQSGYTNTHASFVFGIAEQEMTTGEEKIGP</sequence>
<proteinExistence type="predicted"/>
<evidence type="ECO:0000313" key="2">
    <source>
        <dbReference type="Proteomes" id="UP001165289"/>
    </source>
</evidence>
<name>A0AAV7JS26_9METZ</name>
<reference evidence="1 2" key="1">
    <citation type="journal article" date="2023" name="BMC Biol.">
        <title>The compact genome of the sponge Oopsacas minuta (Hexactinellida) is lacking key metazoan core genes.</title>
        <authorList>
            <person name="Santini S."/>
            <person name="Schenkelaars Q."/>
            <person name="Jourda C."/>
            <person name="Duchesne M."/>
            <person name="Belahbib H."/>
            <person name="Rocher C."/>
            <person name="Selva M."/>
            <person name="Riesgo A."/>
            <person name="Vervoort M."/>
            <person name="Leys S.P."/>
            <person name="Kodjabachian L."/>
            <person name="Le Bivic A."/>
            <person name="Borchiellini C."/>
            <person name="Claverie J.M."/>
            <person name="Renard E."/>
        </authorList>
    </citation>
    <scope>NUCLEOTIDE SEQUENCE [LARGE SCALE GENOMIC DNA]</scope>
    <source>
        <strain evidence="1">SPO-2</strain>
    </source>
</reference>
<dbReference type="PANTHER" id="PTHR46114:SF1">
    <property type="entry name" value="ZAD DOMAIN-CONTAINING PROTEIN"/>
    <property type="match status" value="1"/>
</dbReference>
<protein>
    <submittedName>
        <fullName evidence="1">Uncharacterized protein</fullName>
    </submittedName>
</protein>
<dbReference type="EMBL" id="JAKMXF010000302">
    <property type="protein sequence ID" value="KAI6651782.1"/>
    <property type="molecule type" value="Genomic_DNA"/>
</dbReference>
<organism evidence="1 2">
    <name type="scientific">Oopsacas minuta</name>
    <dbReference type="NCBI Taxonomy" id="111878"/>
    <lineage>
        <taxon>Eukaryota</taxon>
        <taxon>Metazoa</taxon>
        <taxon>Porifera</taxon>
        <taxon>Hexactinellida</taxon>
        <taxon>Hexasterophora</taxon>
        <taxon>Lyssacinosida</taxon>
        <taxon>Leucopsacidae</taxon>
        <taxon>Oopsacas</taxon>
    </lineage>
</organism>
<dbReference type="Proteomes" id="UP001165289">
    <property type="component" value="Unassembled WGS sequence"/>
</dbReference>
<dbReference type="AlphaFoldDB" id="A0AAV7JS26"/>
<evidence type="ECO:0000313" key="1">
    <source>
        <dbReference type="EMBL" id="KAI6651782.1"/>
    </source>
</evidence>
<comment type="caution">
    <text evidence="1">The sequence shown here is derived from an EMBL/GenBank/DDBJ whole genome shotgun (WGS) entry which is preliminary data.</text>
</comment>
<gene>
    <name evidence="1" type="ORF">LOD99_5029</name>
</gene>
<keyword evidence="2" id="KW-1185">Reference proteome</keyword>